<reference evidence="12 13" key="1">
    <citation type="submission" date="2014-11" db="EMBL/GenBank/DDBJ databases">
        <authorList>
            <person name="Zhu J."/>
            <person name="Qi W."/>
            <person name="Song R."/>
        </authorList>
    </citation>
    <scope>NUCLEOTIDE SEQUENCE [LARGE SCALE GENOMIC DNA]</scope>
</reference>
<dbReference type="PANTHER" id="PTHR43427:SF6">
    <property type="entry name" value="CHLORIDE CHANNEL PROTEIN CLC-E"/>
    <property type="match status" value="1"/>
</dbReference>
<feature type="compositionally biased region" description="Low complexity" evidence="10">
    <location>
        <begin position="1569"/>
        <end position="1580"/>
    </location>
</feature>
<feature type="compositionally biased region" description="Low complexity" evidence="10">
    <location>
        <begin position="897"/>
        <end position="909"/>
    </location>
</feature>
<dbReference type="SUPFAM" id="SSF81340">
    <property type="entry name" value="Clc chloride channel"/>
    <property type="match status" value="1"/>
</dbReference>
<dbReference type="PANTHER" id="PTHR43427">
    <property type="entry name" value="CHLORIDE CHANNEL PROTEIN CLC-E"/>
    <property type="match status" value="1"/>
</dbReference>
<evidence type="ECO:0000256" key="11">
    <source>
        <dbReference type="SAM" id="Phobius"/>
    </source>
</evidence>
<evidence type="ECO:0000256" key="5">
    <source>
        <dbReference type="ARBA" id="ARBA00023065"/>
    </source>
</evidence>
<feature type="compositionally biased region" description="Basic and acidic residues" evidence="10">
    <location>
        <begin position="1333"/>
        <end position="1343"/>
    </location>
</feature>
<accession>A0A0G4GB42</accession>
<keyword evidence="5" id="KW-0406">Ion transport</keyword>
<evidence type="ECO:0000256" key="3">
    <source>
        <dbReference type="ARBA" id="ARBA00022692"/>
    </source>
</evidence>
<feature type="transmembrane region" description="Helical" evidence="11">
    <location>
        <begin position="520"/>
        <end position="542"/>
    </location>
</feature>
<feature type="region of interest" description="Disordered" evidence="10">
    <location>
        <begin position="1"/>
        <end position="46"/>
    </location>
</feature>
<evidence type="ECO:0000256" key="2">
    <source>
        <dbReference type="ARBA" id="ARBA00022448"/>
    </source>
</evidence>
<feature type="region of interest" description="Disordered" evidence="10">
    <location>
        <begin position="770"/>
        <end position="818"/>
    </location>
</feature>
<feature type="compositionally biased region" description="Gly residues" evidence="10">
    <location>
        <begin position="1438"/>
        <end position="1448"/>
    </location>
</feature>
<feature type="compositionally biased region" description="Basic and acidic residues" evidence="10">
    <location>
        <begin position="1549"/>
        <end position="1567"/>
    </location>
</feature>
<feature type="transmembrane region" description="Helical" evidence="11">
    <location>
        <begin position="96"/>
        <end position="120"/>
    </location>
</feature>
<feature type="compositionally biased region" description="Polar residues" evidence="10">
    <location>
        <begin position="649"/>
        <end position="661"/>
    </location>
</feature>
<feature type="compositionally biased region" description="Basic and acidic residues" evidence="10">
    <location>
        <begin position="1017"/>
        <end position="1036"/>
    </location>
</feature>
<dbReference type="VEuPathDB" id="CryptoDB:Vbra_17273"/>
<feature type="compositionally biased region" description="Low complexity" evidence="10">
    <location>
        <begin position="1459"/>
        <end position="1474"/>
    </location>
</feature>
<feature type="region of interest" description="Disordered" evidence="10">
    <location>
        <begin position="1549"/>
        <end position="1590"/>
    </location>
</feature>
<feature type="compositionally biased region" description="Basic and acidic residues" evidence="10">
    <location>
        <begin position="1169"/>
        <end position="1180"/>
    </location>
</feature>
<keyword evidence="9" id="KW-0407">Ion channel</keyword>
<proteinExistence type="predicted"/>
<dbReference type="Proteomes" id="UP000041254">
    <property type="component" value="Unassembled WGS sequence"/>
</dbReference>
<feature type="transmembrane region" description="Helical" evidence="11">
    <location>
        <begin position="351"/>
        <end position="371"/>
    </location>
</feature>
<evidence type="ECO:0000256" key="9">
    <source>
        <dbReference type="ARBA" id="ARBA00023303"/>
    </source>
</evidence>
<dbReference type="InterPro" id="IPR050368">
    <property type="entry name" value="ClC-type_chloride_channel"/>
</dbReference>
<evidence type="ECO:0000256" key="1">
    <source>
        <dbReference type="ARBA" id="ARBA00004141"/>
    </source>
</evidence>
<sequence>MSNAGGPRQSVVDVPESPVSGNREASVPSSSLLRPPRPSTPNSGVLYGPGTVGLPPRWDSRYSMGSIGSMASIGTTGGSSLSDLPGDRRKFFTKAAWLMICCLVAGLLCGVAVCALRLAIDKTSGAFWVLSLLPFSDKSSVRVDKWEHQQDWDSTGFWKSFPSHEVSGVYSIMIALPLIGGLFAGLVIDHACAKVGGAGLTRSKAAIAARTGIPLYECFWRFLVSVVYIASGNGLGIEGPSVHICASLASNTAWLFSKMGLVAPEVIISMVAVGSSAGIASFNTPLAGCVFIFEEIFKFWKSEAVGALLLATATATFILRLAHQLFQEQWYIEAQGHVFDDRARVEHFEQAGWMLAAAFPAGIACGLHGLLWRKTMFPLRGLFKKWEKKHKWWCGAAVRLSLIGAYAGAVNALFFSLIAPDQTMFGIGEPTLKLLTSEATSEATLDTGLGGSLGLLYYLLKLSVTILSFAANGPGGVFTPSMAYGAVLGRLVADVFLVFHGMPLDATAEKILGGSVEAGIFRYVCVVCGMGAAVASTFRLPLMATVLVLELSREWSLTTPIVIACFVAWAVASNLDRLWASLFDDLAEQDGVDYSGLQARLALNDVAIGLQGVVTDQPSIAPSQFSDMIQKIRAATAIRVPSRSRLPRASTTMMVSVSKPNPHNYPLRLTDPSEAAQATADESPADGAATPPRSVLQWGWELVQGTQPKHGEGSPADDGNVAVVIHTHGRASDSHSRETTAESIVQAEQPGGDEDRVVIEINDERREHQRLLSPQQSHGQAAALPPLPIPPVSMREASPPHPHSGSLTPPAPGVRDRQQRGFDCYFGHVIKRPSPIPHAEYHSHHRRKDLREREGGIRISPVPHARIPYDDQPPSPAVLSVVSSSDFYSDPSHHSLESSSSHYAHSYSHNLNRKAGSDDGRPGPAIVHRAAKGGGRQTRSLTRSQHGEELASLANALQLSPALIPSSQRRPLPPSAKVMLPSSVKREESGGSESRPPRPAKLTRSKTVSLAMVQRGYADERGDRTPRRPRQGRETSDPSVGAQGLLLPPSSLIGNADMKTSPSLRLLMEVSRLADKRRRRSHVTPSATAAGALCQMGQEGAAAAAQSAPSSMVEAPQKAQVDTQPPAPAEASHPIALVNLADLALEGIDVNDLLRHRDTLLKIKRKRRDSTSKPPVDKTRGARTSLEAIDQERVARKKRSDKAADFLRLQKERLQTFAARARGGSRTPSPVVSPSPSFVRPAQQSEGATRVPPPSPMITFEEWDGSPPMGAGEVGLVSIPVASEESPVLAAARSAVATMASSQEQRLGAMLVPPPSDEEDASPANKSAVGDIDGGRERRRADLLHGSPPMPFASPPLLAKKNTVEVLPSQDELPVIMLPGGVDYKPPPPPLPSALRRSSVPATARPYPSPTSVSSAALSGFQIERKRVTWKTAEGEVLRGGSGGGGGSPKEAKDDRETSPTATASTGPSPGGAKPAPPHTVVSKSQKGLANIIEDETVRMSSSEFRSGLHLSFTKAVLEEKRRKQAEERRRRGGPLWRSWKFKTIREERADSPVFEGDKELRFERGGRQQQQQQPQKQKPMGFRSEQQGR</sequence>
<keyword evidence="3 11" id="KW-0812">Transmembrane</keyword>
<feature type="region of interest" description="Disordered" evidence="10">
    <location>
        <begin position="835"/>
        <end position="948"/>
    </location>
</feature>
<feature type="transmembrane region" description="Helical" evidence="11">
    <location>
        <begin position="168"/>
        <end position="192"/>
    </location>
</feature>
<evidence type="ECO:0000256" key="8">
    <source>
        <dbReference type="ARBA" id="ARBA00023214"/>
    </source>
</evidence>
<dbReference type="Pfam" id="PF00654">
    <property type="entry name" value="Voltage_CLC"/>
    <property type="match status" value="1"/>
</dbReference>
<feature type="compositionally biased region" description="Low complexity" evidence="10">
    <location>
        <begin position="877"/>
        <end position="890"/>
    </location>
</feature>
<feature type="region of interest" description="Disordered" evidence="10">
    <location>
        <begin position="964"/>
        <end position="1057"/>
    </location>
</feature>
<evidence type="ECO:0000256" key="6">
    <source>
        <dbReference type="ARBA" id="ARBA00023136"/>
    </source>
</evidence>
<dbReference type="GO" id="GO:0034707">
    <property type="term" value="C:chloride channel complex"/>
    <property type="evidence" value="ECO:0007669"/>
    <property type="project" value="UniProtKB-KW"/>
</dbReference>
<feature type="transmembrane region" description="Helical" evidence="11">
    <location>
        <begin position="305"/>
        <end position="323"/>
    </location>
</feature>
<feature type="region of interest" description="Disordered" evidence="10">
    <location>
        <begin position="649"/>
        <end position="669"/>
    </location>
</feature>
<feature type="transmembrane region" description="Helical" evidence="11">
    <location>
        <begin position="266"/>
        <end position="293"/>
    </location>
</feature>
<keyword evidence="13" id="KW-1185">Reference proteome</keyword>
<evidence type="ECO:0000256" key="4">
    <source>
        <dbReference type="ARBA" id="ARBA00022989"/>
    </source>
</evidence>
<dbReference type="InParanoid" id="A0A0G4GB42"/>
<dbReference type="GO" id="GO:0005254">
    <property type="term" value="F:chloride channel activity"/>
    <property type="evidence" value="ECO:0007669"/>
    <property type="project" value="UniProtKB-KW"/>
</dbReference>
<feature type="compositionally biased region" description="Low complexity" evidence="10">
    <location>
        <begin position="1228"/>
        <end position="1237"/>
    </location>
</feature>
<feature type="transmembrane region" description="Helical" evidence="11">
    <location>
        <begin position="455"/>
        <end position="471"/>
    </location>
</feature>
<dbReference type="EMBL" id="CDMY01000604">
    <property type="protein sequence ID" value="CEM25871.1"/>
    <property type="molecule type" value="Genomic_DNA"/>
</dbReference>
<feature type="transmembrane region" description="Helical" evidence="11">
    <location>
        <begin position="483"/>
        <end position="500"/>
    </location>
</feature>
<dbReference type="CDD" id="cd00400">
    <property type="entry name" value="Voltage_gated_ClC"/>
    <property type="match status" value="1"/>
</dbReference>
<evidence type="ECO:0000313" key="13">
    <source>
        <dbReference type="Proteomes" id="UP000041254"/>
    </source>
</evidence>
<evidence type="ECO:0000256" key="7">
    <source>
        <dbReference type="ARBA" id="ARBA00023173"/>
    </source>
</evidence>
<keyword evidence="4 11" id="KW-1133">Transmembrane helix</keyword>
<feature type="region of interest" description="Disordered" evidence="10">
    <location>
        <begin position="1220"/>
        <end position="1256"/>
    </location>
</feature>
<evidence type="ECO:0008006" key="14">
    <source>
        <dbReference type="Google" id="ProtNLM"/>
    </source>
</evidence>
<feature type="transmembrane region" description="Helical" evidence="11">
    <location>
        <begin position="392"/>
        <end position="418"/>
    </location>
</feature>
<feature type="region of interest" description="Disordered" evidence="10">
    <location>
        <begin position="1303"/>
        <end position="1356"/>
    </location>
</feature>
<protein>
    <recommendedName>
        <fullName evidence="14">Chloride channel protein</fullName>
    </recommendedName>
</protein>
<name>A0A0G4GB42_VITBC</name>
<keyword evidence="2" id="KW-0813">Transport</keyword>
<feature type="region of interest" description="Disordered" evidence="10">
    <location>
        <begin position="729"/>
        <end position="752"/>
    </location>
</feature>
<dbReference type="PRINTS" id="PR00762">
    <property type="entry name" value="CLCHANNEL"/>
</dbReference>
<feature type="transmembrane region" description="Helical" evidence="11">
    <location>
        <begin position="213"/>
        <end position="231"/>
    </location>
</feature>
<gene>
    <name evidence="12" type="ORF">Vbra_17273</name>
</gene>
<dbReference type="Gene3D" id="1.10.3080.10">
    <property type="entry name" value="Clc chloride channel"/>
    <property type="match status" value="1"/>
</dbReference>
<comment type="subcellular location">
    <subcellularLocation>
        <location evidence="1">Membrane</location>
        <topology evidence="1">Multi-pass membrane protein</topology>
    </subcellularLocation>
</comment>
<dbReference type="InterPro" id="IPR014743">
    <property type="entry name" value="Cl-channel_core"/>
</dbReference>
<evidence type="ECO:0000313" key="12">
    <source>
        <dbReference type="EMBL" id="CEM25871.1"/>
    </source>
</evidence>
<feature type="region of interest" description="Disordered" evidence="10">
    <location>
        <begin position="1165"/>
        <end position="1201"/>
    </location>
</feature>
<feature type="region of interest" description="Disordered" evidence="10">
    <location>
        <begin position="1378"/>
        <end position="1487"/>
    </location>
</feature>
<evidence type="ECO:0000256" key="10">
    <source>
        <dbReference type="SAM" id="MobiDB-lite"/>
    </source>
</evidence>
<feature type="region of interest" description="Disordered" evidence="10">
    <location>
        <begin position="1105"/>
        <end position="1130"/>
    </location>
</feature>
<organism evidence="12 13">
    <name type="scientific">Vitrella brassicaformis (strain CCMP3155)</name>
    <dbReference type="NCBI Taxonomy" id="1169540"/>
    <lineage>
        <taxon>Eukaryota</taxon>
        <taxon>Sar</taxon>
        <taxon>Alveolata</taxon>
        <taxon>Colpodellida</taxon>
        <taxon>Vitrellaceae</taxon>
        <taxon>Vitrella</taxon>
    </lineage>
</organism>
<feature type="transmembrane region" description="Helical" evidence="11">
    <location>
        <begin position="554"/>
        <end position="572"/>
    </location>
</feature>
<dbReference type="InterPro" id="IPR001807">
    <property type="entry name" value="ClC"/>
</dbReference>
<keyword evidence="7" id="KW-0869">Chloride channel</keyword>
<keyword evidence="6 11" id="KW-0472">Membrane</keyword>
<feature type="compositionally biased region" description="Basic and acidic residues" evidence="10">
    <location>
        <begin position="1423"/>
        <end position="1437"/>
    </location>
</feature>
<feature type="compositionally biased region" description="Basic and acidic residues" evidence="10">
    <location>
        <begin position="730"/>
        <end position="740"/>
    </location>
</feature>
<keyword evidence="8" id="KW-0868">Chloride</keyword>